<reference evidence="1" key="1">
    <citation type="journal article" date="2023" name="GigaByte">
        <title>Genome assembly of the bearded iris, Iris pallida Lam.</title>
        <authorList>
            <person name="Bruccoleri R.E."/>
            <person name="Oakeley E.J."/>
            <person name="Faust A.M.E."/>
            <person name="Altorfer M."/>
            <person name="Dessus-Babus S."/>
            <person name="Burckhardt D."/>
            <person name="Oertli M."/>
            <person name="Naumann U."/>
            <person name="Petersen F."/>
            <person name="Wong J."/>
        </authorList>
    </citation>
    <scope>NUCLEOTIDE SEQUENCE</scope>
    <source>
        <strain evidence="1">GSM-AAB239-AS_SAM_17_03QT</strain>
    </source>
</reference>
<proteinExistence type="predicted"/>
<dbReference type="AlphaFoldDB" id="A0AAX6E9N2"/>
<accession>A0AAX6E9N2</accession>
<comment type="caution">
    <text evidence="1">The sequence shown here is derived from an EMBL/GenBank/DDBJ whole genome shotgun (WGS) entry which is preliminary data.</text>
</comment>
<dbReference type="EMBL" id="JANAVB010038617">
    <property type="protein sequence ID" value="KAJ6800629.1"/>
    <property type="molecule type" value="Genomic_DNA"/>
</dbReference>
<gene>
    <name evidence="1" type="ORF">M6B38_200215</name>
</gene>
<sequence length="50" mass="5630">MSGLFQLVSGMYRLHPIFCIQIILMVIFNCVQSSGESIFNCVGLLYLTTK</sequence>
<dbReference type="Proteomes" id="UP001140949">
    <property type="component" value="Unassembled WGS sequence"/>
</dbReference>
<keyword evidence="2" id="KW-1185">Reference proteome</keyword>
<evidence type="ECO:0000313" key="1">
    <source>
        <dbReference type="EMBL" id="KAJ6800629.1"/>
    </source>
</evidence>
<organism evidence="1 2">
    <name type="scientific">Iris pallida</name>
    <name type="common">Sweet iris</name>
    <dbReference type="NCBI Taxonomy" id="29817"/>
    <lineage>
        <taxon>Eukaryota</taxon>
        <taxon>Viridiplantae</taxon>
        <taxon>Streptophyta</taxon>
        <taxon>Embryophyta</taxon>
        <taxon>Tracheophyta</taxon>
        <taxon>Spermatophyta</taxon>
        <taxon>Magnoliopsida</taxon>
        <taxon>Liliopsida</taxon>
        <taxon>Asparagales</taxon>
        <taxon>Iridaceae</taxon>
        <taxon>Iridoideae</taxon>
        <taxon>Irideae</taxon>
        <taxon>Iris</taxon>
    </lineage>
</organism>
<name>A0AAX6E9N2_IRIPA</name>
<reference evidence="1" key="2">
    <citation type="submission" date="2023-04" db="EMBL/GenBank/DDBJ databases">
        <authorList>
            <person name="Bruccoleri R.E."/>
            <person name="Oakeley E.J."/>
            <person name="Faust A.-M."/>
            <person name="Dessus-Babus S."/>
            <person name="Altorfer M."/>
            <person name="Burckhardt D."/>
            <person name="Oertli M."/>
            <person name="Naumann U."/>
            <person name="Petersen F."/>
            <person name="Wong J."/>
        </authorList>
    </citation>
    <scope>NUCLEOTIDE SEQUENCE</scope>
    <source>
        <strain evidence="1">GSM-AAB239-AS_SAM_17_03QT</strain>
        <tissue evidence="1">Leaf</tissue>
    </source>
</reference>
<protein>
    <submittedName>
        <fullName evidence="1">Uncharacterized protein</fullName>
    </submittedName>
</protein>
<evidence type="ECO:0000313" key="2">
    <source>
        <dbReference type="Proteomes" id="UP001140949"/>
    </source>
</evidence>